<dbReference type="InterPro" id="IPR040807">
    <property type="entry name" value="DUF5522"/>
</dbReference>
<sequence>MGKQQPLKEGEDYYIENGLYVFTKAFHEKRGYCCKNQCKHCPWGFKKNKVRTSLF</sequence>
<gene>
    <name evidence="1" type="ORF">KM029_10760</name>
</gene>
<evidence type="ECO:0000313" key="1">
    <source>
        <dbReference type="EMBL" id="QWG05853.1"/>
    </source>
</evidence>
<dbReference type="RefSeq" id="WP_158631028.1">
    <property type="nucleotide sequence ID" value="NZ_CP076128.1"/>
</dbReference>
<organism evidence="1 2">
    <name type="scientific">Flammeovirga kamogawensis</name>
    <dbReference type="NCBI Taxonomy" id="373891"/>
    <lineage>
        <taxon>Bacteria</taxon>
        <taxon>Pseudomonadati</taxon>
        <taxon>Bacteroidota</taxon>
        <taxon>Cytophagia</taxon>
        <taxon>Cytophagales</taxon>
        <taxon>Flammeovirgaceae</taxon>
        <taxon>Flammeovirga</taxon>
    </lineage>
</organism>
<accession>A0ABX8GQY1</accession>
<dbReference type="Proteomes" id="UP000682802">
    <property type="component" value="Chromosome 1"/>
</dbReference>
<dbReference type="EMBL" id="CP076128">
    <property type="protein sequence ID" value="QWG05853.1"/>
    <property type="molecule type" value="Genomic_DNA"/>
</dbReference>
<evidence type="ECO:0000313" key="2">
    <source>
        <dbReference type="Proteomes" id="UP000682802"/>
    </source>
</evidence>
<protein>
    <submittedName>
        <fullName evidence="1">Uncharacterized protein</fullName>
    </submittedName>
</protein>
<keyword evidence="2" id="KW-1185">Reference proteome</keyword>
<name>A0ABX8GQY1_9BACT</name>
<reference evidence="1 2" key="1">
    <citation type="submission" date="2021-05" db="EMBL/GenBank/DDBJ databases">
        <title>Comparative genomic studies on the polysaccharide-degrading batcterial strains of the Flammeovirga genus.</title>
        <authorList>
            <person name="Zewei F."/>
            <person name="Zheng Z."/>
            <person name="Yu L."/>
            <person name="Ruyue G."/>
            <person name="Yanhong M."/>
            <person name="Yuanyuan C."/>
            <person name="Jingyan G."/>
            <person name="Wenjun H."/>
        </authorList>
    </citation>
    <scope>NUCLEOTIDE SEQUENCE [LARGE SCALE GENOMIC DNA]</scope>
    <source>
        <strain evidence="1 2">YS10</strain>
    </source>
</reference>
<dbReference type="Pfam" id="PF17653">
    <property type="entry name" value="DUF5522"/>
    <property type="match status" value="1"/>
</dbReference>
<proteinExistence type="predicted"/>